<keyword evidence="1" id="KW-0732">Signal</keyword>
<dbReference type="RefSeq" id="WP_108686157.1">
    <property type="nucleotide sequence ID" value="NZ_QCYK01000001.1"/>
</dbReference>
<gene>
    <name evidence="2" type="ORF">DCC81_08740</name>
</gene>
<feature type="signal peptide" evidence="1">
    <location>
        <begin position="1"/>
        <end position="20"/>
    </location>
</feature>
<feature type="chain" id="PRO_5015688421" evidence="1">
    <location>
        <begin position="21"/>
        <end position="527"/>
    </location>
</feature>
<dbReference type="AlphaFoldDB" id="A0A2T7BPE7"/>
<evidence type="ECO:0000313" key="2">
    <source>
        <dbReference type="EMBL" id="PUZ29520.1"/>
    </source>
</evidence>
<reference evidence="2 3" key="1">
    <citation type="submission" date="2018-04" db="EMBL/GenBank/DDBJ databases">
        <title>Chitinophaga fuyangensis sp. nov., isolated from soil in a chemical factory.</title>
        <authorList>
            <person name="Chen K."/>
        </authorList>
    </citation>
    <scope>NUCLEOTIDE SEQUENCE [LARGE SCALE GENOMIC DNA]</scope>
    <source>
        <strain evidence="2 3">LY-1</strain>
    </source>
</reference>
<comment type="caution">
    <text evidence="2">The sequence shown here is derived from an EMBL/GenBank/DDBJ whole genome shotgun (WGS) entry which is preliminary data.</text>
</comment>
<evidence type="ECO:0000256" key="1">
    <source>
        <dbReference type="SAM" id="SignalP"/>
    </source>
</evidence>
<protein>
    <submittedName>
        <fullName evidence="2">Uncharacterized protein</fullName>
    </submittedName>
</protein>
<keyword evidence="3" id="KW-1185">Reference proteome</keyword>
<sequence>MKAFLLSCLALCGLCLGLRAQDSLINQKAFRLLDNGDIREDNQFNGQNSYAFPVAANWDDSLHQLVVGIIKHKKEGLNLPMGDLDKILLVKYLDKDLNLIAEKEWPLSNMGGFSYNNEKWFLLLKGHVPQLFKDQKWDTLMNRKIEPRGDSFIYTAFNVDFSLGGMLHGKQPEQVNLQHRLELDSLPKGLQKSPGCDSAVISPDGTLTQVLGVPIPGDPYGLYKHFYFVKVDRKGHVLRTDSVRFPVNRQPTLPTFVYDEHARYRGLLYMFGRLHDVKERYQDSVKKRYNIVFVNDSGRVAFQSSFEEGLILKKAEYPFVFNTAVIFRNQLKVMGYLKLPDSTGFKVLNFDTTGVYQGAGGFVKMDDLRNILKEDSTGVSVEDMRFRVVYFTADSTDANKNNCLLRFYRILEGRHGRPDQVIYDGYGLLRLQDAKATFVKYIKEIKGVTDPGSLEMIRPFRDKLMFTNSISRQSALMNKDLSGLLLLQDPTDFHPQYGPVLRMNWEYNWMYAFSMKRNVMVIKTIQL</sequence>
<proteinExistence type="predicted"/>
<dbReference type="EMBL" id="QCYK01000001">
    <property type="protein sequence ID" value="PUZ29520.1"/>
    <property type="molecule type" value="Genomic_DNA"/>
</dbReference>
<name>A0A2T7BPE7_9BACT</name>
<organism evidence="2 3">
    <name type="scientific">Chitinophaga parva</name>
    <dbReference type="NCBI Taxonomy" id="2169414"/>
    <lineage>
        <taxon>Bacteria</taxon>
        <taxon>Pseudomonadati</taxon>
        <taxon>Bacteroidota</taxon>
        <taxon>Chitinophagia</taxon>
        <taxon>Chitinophagales</taxon>
        <taxon>Chitinophagaceae</taxon>
        <taxon>Chitinophaga</taxon>
    </lineage>
</organism>
<dbReference type="Proteomes" id="UP000244450">
    <property type="component" value="Unassembled WGS sequence"/>
</dbReference>
<dbReference type="OrthoDB" id="9898679at2"/>
<accession>A0A2T7BPE7</accession>
<evidence type="ECO:0000313" key="3">
    <source>
        <dbReference type="Proteomes" id="UP000244450"/>
    </source>
</evidence>